<dbReference type="CDD" id="cd23509">
    <property type="entry name" value="Gnk2-like"/>
    <property type="match status" value="2"/>
</dbReference>
<dbReference type="InterPro" id="IPR038408">
    <property type="entry name" value="GNK2_sf"/>
</dbReference>
<protein>
    <submittedName>
        <fullName evidence="16">Cysteine-rich repeat secretory protein 15-like protein</fullName>
    </submittedName>
</protein>
<feature type="domain" description="Gnk2-homologous" evidence="15">
    <location>
        <begin position="151"/>
        <end position="250"/>
    </location>
</feature>
<dbReference type="FunFam" id="3.30.430.20:FF:000001">
    <property type="entry name" value="cysteine-rich repeat secretory protein 3"/>
    <property type="match status" value="1"/>
</dbReference>
<organism evidence="16 17">
    <name type="scientific">Cinnamomum micranthum f. kanehirae</name>
    <dbReference type="NCBI Taxonomy" id="337451"/>
    <lineage>
        <taxon>Eukaryota</taxon>
        <taxon>Viridiplantae</taxon>
        <taxon>Streptophyta</taxon>
        <taxon>Embryophyta</taxon>
        <taxon>Tracheophyta</taxon>
        <taxon>Spermatophyta</taxon>
        <taxon>Magnoliopsida</taxon>
        <taxon>Magnoliidae</taxon>
        <taxon>Laurales</taxon>
        <taxon>Lauraceae</taxon>
        <taxon>Cinnamomum</taxon>
    </lineage>
</organism>
<evidence type="ECO:0000256" key="7">
    <source>
        <dbReference type="ARBA" id="ARBA00022737"/>
    </source>
</evidence>
<evidence type="ECO:0000256" key="3">
    <source>
        <dbReference type="ARBA" id="ARBA00022475"/>
    </source>
</evidence>
<feature type="transmembrane region" description="Helical" evidence="14">
    <location>
        <begin position="265"/>
        <end position="285"/>
    </location>
</feature>
<keyword evidence="8" id="KW-0965">Cell junction</keyword>
<dbReference type="PANTHER" id="PTHR32080:SF2">
    <property type="entry name" value="PLASMODESMATA-LOCATED PROTEIN 8"/>
    <property type="match status" value="1"/>
</dbReference>
<evidence type="ECO:0000256" key="2">
    <source>
        <dbReference type="ARBA" id="ARBA00022448"/>
    </source>
</evidence>
<accession>A0A443P9R0</accession>
<keyword evidence="4" id="KW-0945">Host-virus interaction</keyword>
<keyword evidence="5 14" id="KW-0812">Transmembrane</keyword>
<feature type="domain" description="Gnk2-homologous" evidence="15">
    <location>
        <begin position="43"/>
        <end position="150"/>
    </location>
</feature>
<dbReference type="PANTHER" id="PTHR32080">
    <property type="entry name" value="ANTIFUNGAL PROTEIN GINKBILOBIN-2-LIKE"/>
    <property type="match status" value="1"/>
</dbReference>
<gene>
    <name evidence="16" type="ORF">CKAN_01645200</name>
</gene>
<dbReference type="AlphaFoldDB" id="A0A443P9R0"/>
<keyword evidence="11" id="KW-1015">Disulfide bond</keyword>
<keyword evidence="3" id="KW-1003">Cell membrane</keyword>
<evidence type="ECO:0000313" key="17">
    <source>
        <dbReference type="Proteomes" id="UP000283530"/>
    </source>
</evidence>
<reference evidence="16 17" key="1">
    <citation type="journal article" date="2019" name="Nat. Plants">
        <title>Stout camphor tree genome fills gaps in understanding of flowering plant genome evolution.</title>
        <authorList>
            <person name="Chaw S.M."/>
            <person name="Liu Y.C."/>
            <person name="Wu Y.W."/>
            <person name="Wang H.Y."/>
            <person name="Lin C.I."/>
            <person name="Wu C.S."/>
            <person name="Ke H.M."/>
            <person name="Chang L.Y."/>
            <person name="Hsu C.Y."/>
            <person name="Yang H.T."/>
            <person name="Sudianto E."/>
            <person name="Hsu M.H."/>
            <person name="Wu K.P."/>
            <person name="Wang L.N."/>
            <person name="Leebens-Mack J.H."/>
            <person name="Tsai I.J."/>
        </authorList>
    </citation>
    <scope>NUCLEOTIDE SEQUENCE [LARGE SCALE GENOMIC DNA]</scope>
    <source>
        <strain evidence="17">cv. Chaw 1501</strain>
        <tissue evidence="16">Young leaves</tissue>
    </source>
</reference>
<evidence type="ECO:0000256" key="12">
    <source>
        <dbReference type="ARBA" id="ARBA00024184"/>
    </source>
</evidence>
<keyword evidence="17" id="KW-1185">Reference proteome</keyword>
<evidence type="ECO:0000256" key="10">
    <source>
        <dbReference type="ARBA" id="ARBA00023136"/>
    </source>
</evidence>
<keyword evidence="7" id="KW-0677">Repeat</keyword>
<comment type="subcellular location">
    <subcellularLocation>
        <location evidence="12">Cell junction</location>
        <location evidence="12">Plasmodesma</location>
    </subcellularLocation>
    <subcellularLocation>
        <location evidence="1">Cell membrane</location>
        <topology evidence="1">Single-pass type I membrane protein</topology>
    </subcellularLocation>
</comment>
<evidence type="ECO:0000256" key="6">
    <source>
        <dbReference type="ARBA" id="ARBA00022729"/>
    </source>
</evidence>
<dbReference type="Gene3D" id="3.30.430.20">
    <property type="entry name" value="Gnk2 domain, C-X8-C-X2-C motif"/>
    <property type="match status" value="2"/>
</dbReference>
<dbReference type="Pfam" id="PF01657">
    <property type="entry name" value="Stress-antifung"/>
    <property type="match status" value="2"/>
</dbReference>
<evidence type="ECO:0000256" key="9">
    <source>
        <dbReference type="ARBA" id="ARBA00022989"/>
    </source>
</evidence>
<evidence type="ECO:0000256" key="5">
    <source>
        <dbReference type="ARBA" id="ARBA00022692"/>
    </source>
</evidence>
<evidence type="ECO:0000256" key="11">
    <source>
        <dbReference type="ARBA" id="ARBA00023157"/>
    </source>
</evidence>
<dbReference type="GO" id="GO:0009506">
    <property type="term" value="C:plasmodesma"/>
    <property type="evidence" value="ECO:0007669"/>
    <property type="project" value="UniProtKB-SubCell"/>
</dbReference>
<name>A0A443P9R0_9MAGN</name>
<keyword evidence="9 14" id="KW-1133">Transmembrane helix</keyword>
<dbReference type="InterPro" id="IPR051378">
    <property type="entry name" value="Cell2Cell_Antifungal"/>
</dbReference>
<dbReference type="InterPro" id="IPR002902">
    <property type="entry name" value="GNK2"/>
</dbReference>
<comment type="similarity">
    <text evidence="13">Belongs to the cysteine-rich repeat secretory protein family. Plasmodesmata-located proteins (PDLD) subfamily.</text>
</comment>
<comment type="caution">
    <text evidence="16">The sequence shown here is derived from an EMBL/GenBank/DDBJ whole genome shotgun (WGS) entry which is preliminary data.</text>
</comment>
<evidence type="ECO:0000256" key="8">
    <source>
        <dbReference type="ARBA" id="ARBA00022949"/>
    </source>
</evidence>
<feature type="transmembrane region" description="Helical" evidence="14">
    <location>
        <begin position="12"/>
        <end position="33"/>
    </location>
</feature>
<keyword evidence="6" id="KW-0732">Signal</keyword>
<proteinExistence type="inferred from homology"/>
<evidence type="ECO:0000256" key="1">
    <source>
        <dbReference type="ARBA" id="ARBA00004251"/>
    </source>
</evidence>
<evidence type="ECO:0000256" key="14">
    <source>
        <dbReference type="SAM" id="Phobius"/>
    </source>
</evidence>
<dbReference type="FunFam" id="3.30.430.20:FF:000011">
    <property type="entry name" value="Cysteine-rich repeat secretory protein 15"/>
    <property type="match status" value="1"/>
</dbReference>
<keyword evidence="2" id="KW-0813">Transport</keyword>
<evidence type="ECO:0000259" key="15">
    <source>
        <dbReference type="PROSITE" id="PS51473"/>
    </source>
</evidence>
<evidence type="ECO:0000256" key="4">
    <source>
        <dbReference type="ARBA" id="ARBA00022581"/>
    </source>
</evidence>
<keyword evidence="10 14" id="KW-0472">Membrane</keyword>
<evidence type="ECO:0000256" key="13">
    <source>
        <dbReference type="ARBA" id="ARBA00038393"/>
    </source>
</evidence>
<sequence>MCKSLHKHTLLSFANTLQALSLPSIIIFLFPLLQTSHCLSKAHVFIYGGCSQNKYQPNTPFQGNLNSLLSSISSSSTQFSYNSFSIGNGTSSPPEASAYGLYQCRGDLSMPECAECVQSAVGQLGLICVDGYGAQLQLDGCYVRYENVDFLGKLDMTMFFKKCSPSTSNDDEFFRRRDDVLADLQSGVGFRVRSLGVVEGVAQCTGDLSAGDCSACLAEAVGKLKNVCGSAAAVDVFLAKCYARYWASGYYATDSSNEDEVGKTVAIIVGVLAGVALFIVLLSFLRRTLGKLFFSPSSLFNGLLCKSSTT</sequence>
<dbReference type="PROSITE" id="PS51473">
    <property type="entry name" value="GNK2"/>
    <property type="match status" value="2"/>
</dbReference>
<dbReference type="EMBL" id="QPKB01000006">
    <property type="protein sequence ID" value="RWR87507.1"/>
    <property type="molecule type" value="Genomic_DNA"/>
</dbReference>
<evidence type="ECO:0000313" key="16">
    <source>
        <dbReference type="EMBL" id="RWR87507.1"/>
    </source>
</evidence>
<dbReference type="Proteomes" id="UP000283530">
    <property type="component" value="Unassembled WGS sequence"/>
</dbReference>
<dbReference type="OrthoDB" id="1097929at2759"/>
<dbReference type="GO" id="GO:0005886">
    <property type="term" value="C:plasma membrane"/>
    <property type="evidence" value="ECO:0007669"/>
    <property type="project" value="UniProtKB-SubCell"/>
</dbReference>